<sequence>MSKKQITQNSIAVLAAFLAVCGINFLYQIRGTSTMLSNSVTAMLMFGAFTYVGAQFLKKAVNARLLVYGAAGGMMFAAFAAWGFSLNYTDTIWNPQVFPAFAALSPFFTICVGAGLRVLAGVSEKKASVKTGTEGIQQKNGAMEAEETDGLTGVHMSEADGPIAYFIAYSFPVREFYWFCFAVLFLSWIPVLLASWPGIFSYDCGWQLAAVADHAWTAHHPILHTAMLWLTRQLGRALTGSNQAGAFIYSLLQMVILSALYADVCLYLRQKKAPKWLWVGALVFLGFHPVNSLMALCATKDSIFTAVFAVFVVQLLRMAEYPEIFFASGRRQILFCVNVFFLYAFRNNGLHTFLFCIPFLLWAFRRYWKKMLLLCVICLGLYGIYTGPVYSALGIQPGDAREMCSVLMQSAARVYNLDYQGLTQEQKEGILAMIDEEGLNTYMSRFADPVKAYFHGSEFAENPTPFLKTWVSVGMTHKKMYIDSFLAGTFGYWYPGNAIEETDKGKDYFEYDCKEFRADVDVTMESKIPVLSEFYRKIGNEASFQKAPVIAATFNLGFYTWLWLFTILVLLYARQWKQLIVMAPFTGYFLTNLLGPVVKMRYHYPFIACMPLMLYLLWRVYKEKKSQAETDF</sequence>
<accession>A0ABV1FLQ4</accession>
<keyword evidence="3" id="KW-1185">Reference proteome</keyword>
<dbReference type="Proteomes" id="UP001438008">
    <property type="component" value="Unassembled WGS sequence"/>
</dbReference>
<keyword evidence="1" id="KW-0812">Transmembrane</keyword>
<feature type="transmembrane region" description="Helical" evidence="1">
    <location>
        <begin position="12"/>
        <end position="29"/>
    </location>
</feature>
<evidence type="ECO:0000256" key="1">
    <source>
        <dbReference type="SAM" id="Phobius"/>
    </source>
</evidence>
<dbReference type="RefSeq" id="WP_349165501.1">
    <property type="nucleotide sequence ID" value="NZ_JBBMFE010000022.1"/>
</dbReference>
<dbReference type="EMBL" id="JBBMFE010000022">
    <property type="protein sequence ID" value="MEQ2474005.1"/>
    <property type="molecule type" value="Genomic_DNA"/>
</dbReference>
<feature type="transmembrane region" description="Helical" evidence="1">
    <location>
        <begin position="176"/>
        <end position="196"/>
    </location>
</feature>
<evidence type="ECO:0000313" key="3">
    <source>
        <dbReference type="Proteomes" id="UP001438008"/>
    </source>
</evidence>
<reference evidence="2 3" key="1">
    <citation type="submission" date="2024-03" db="EMBL/GenBank/DDBJ databases">
        <title>Human intestinal bacterial collection.</title>
        <authorList>
            <person name="Pauvert C."/>
            <person name="Hitch T.C.A."/>
            <person name="Clavel T."/>
        </authorList>
    </citation>
    <scope>NUCLEOTIDE SEQUENCE [LARGE SCALE GENOMIC DNA]</scope>
    <source>
        <strain evidence="2 3">CLA-AA-H132</strain>
    </source>
</reference>
<keyword evidence="1" id="KW-0472">Membrane</keyword>
<feature type="transmembrane region" description="Helical" evidence="1">
    <location>
        <begin position="65"/>
        <end position="85"/>
    </location>
</feature>
<feature type="transmembrane region" description="Helical" evidence="1">
    <location>
        <begin position="35"/>
        <end position="53"/>
    </location>
</feature>
<feature type="transmembrane region" description="Helical" evidence="1">
    <location>
        <begin position="549"/>
        <end position="572"/>
    </location>
</feature>
<name>A0ABV1FLQ4_9FIRM</name>
<dbReference type="Pfam" id="PF19484">
    <property type="entry name" value="DUF6020"/>
    <property type="match status" value="1"/>
</dbReference>
<gene>
    <name evidence="2" type="ORF">WMO29_16155</name>
</gene>
<dbReference type="InterPro" id="IPR046062">
    <property type="entry name" value="DUF6020"/>
</dbReference>
<proteinExistence type="predicted"/>
<feature type="transmembrane region" description="Helical" evidence="1">
    <location>
        <begin position="246"/>
        <end position="264"/>
    </location>
</feature>
<feature type="transmembrane region" description="Helical" evidence="1">
    <location>
        <begin position="371"/>
        <end position="393"/>
    </location>
</feature>
<feature type="transmembrane region" description="Helical" evidence="1">
    <location>
        <begin position="579"/>
        <end position="598"/>
    </location>
</feature>
<comment type="caution">
    <text evidence="2">The sequence shown here is derived from an EMBL/GenBank/DDBJ whole genome shotgun (WGS) entry which is preliminary data.</text>
</comment>
<protein>
    <submittedName>
        <fullName evidence="2">DUF6020 family protein</fullName>
    </submittedName>
</protein>
<feature type="transmembrane region" description="Helical" evidence="1">
    <location>
        <begin position="349"/>
        <end position="364"/>
    </location>
</feature>
<feature type="transmembrane region" description="Helical" evidence="1">
    <location>
        <begin position="276"/>
        <end position="296"/>
    </location>
</feature>
<feature type="transmembrane region" description="Helical" evidence="1">
    <location>
        <begin position="97"/>
        <end position="120"/>
    </location>
</feature>
<organism evidence="2 3">
    <name type="scientific">Laedolimicola intestinihominis</name>
    <dbReference type="NCBI Taxonomy" id="3133166"/>
    <lineage>
        <taxon>Bacteria</taxon>
        <taxon>Bacillati</taxon>
        <taxon>Bacillota</taxon>
        <taxon>Clostridia</taxon>
        <taxon>Lachnospirales</taxon>
        <taxon>Lachnospiraceae</taxon>
        <taxon>Laedolimicola</taxon>
    </lineage>
</organism>
<evidence type="ECO:0000313" key="2">
    <source>
        <dbReference type="EMBL" id="MEQ2474005.1"/>
    </source>
</evidence>
<keyword evidence="1" id="KW-1133">Transmembrane helix</keyword>
<feature type="transmembrane region" description="Helical" evidence="1">
    <location>
        <begin position="604"/>
        <end position="621"/>
    </location>
</feature>